<dbReference type="Gene3D" id="3.90.1200.10">
    <property type="match status" value="1"/>
</dbReference>
<dbReference type="EMBL" id="QMFB01000008">
    <property type="protein sequence ID" value="RAV20491.1"/>
    <property type="molecule type" value="Genomic_DNA"/>
</dbReference>
<keyword evidence="2" id="KW-1133">Transmembrane helix</keyword>
<dbReference type="SUPFAM" id="SSF56112">
    <property type="entry name" value="Protein kinase-like (PK-like)"/>
    <property type="match status" value="1"/>
</dbReference>
<keyword evidence="2" id="KW-0472">Membrane</keyword>
<gene>
    <name evidence="4" type="ORF">DQG23_16155</name>
</gene>
<keyword evidence="2" id="KW-0812">Transmembrane</keyword>
<proteinExistence type="inferred from homology"/>
<comment type="caution">
    <text evidence="4">The sequence shown here is derived from an EMBL/GenBank/DDBJ whole genome shotgun (WGS) entry which is preliminary data.</text>
</comment>
<dbReference type="OrthoDB" id="156345at2"/>
<dbReference type="AlphaFoldDB" id="A0A329MKN9"/>
<protein>
    <recommendedName>
        <fullName evidence="3">Aminoglycoside phosphotransferase domain-containing protein</fullName>
    </recommendedName>
</protein>
<evidence type="ECO:0000313" key="5">
    <source>
        <dbReference type="Proteomes" id="UP000250369"/>
    </source>
</evidence>
<evidence type="ECO:0000259" key="3">
    <source>
        <dbReference type="Pfam" id="PF01636"/>
    </source>
</evidence>
<comment type="similarity">
    <text evidence="1">Belongs to the pseudomonas-type ThrB family.</text>
</comment>
<reference evidence="4 5" key="1">
    <citation type="journal article" date="2009" name="Int. J. Syst. Evol. Microbiol.">
        <title>Paenibacillus contaminans sp. nov., isolated from a contaminated laboratory plate.</title>
        <authorList>
            <person name="Chou J.H."/>
            <person name="Lee J.H."/>
            <person name="Lin M.C."/>
            <person name="Chang P.S."/>
            <person name="Arun A.B."/>
            <person name="Young C.C."/>
            <person name="Chen W.M."/>
        </authorList>
    </citation>
    <scope>NUCLEOTIDE SEQUENCE [LARGE SCALE GENOMIC DNA]</scope>
    <source>
        <strain evidence="4 5">CKOBP-6</strain>
    </source>
</reference>
<dbReference type="RefSeq" id="WP_113031888.1">
    <property type="nucleotide sequence ID" value="NZ_QMFB01000008.1"/>
</dbReference>
<dbReference type="InterPro" id="IPR050249">
    <property type="entry name" value="Pseudomonas-type_ThrB"/>
</dbReference>
<organism evidence="4 5">
    <name type="scientific">Paenibacillus contaminans</name>
    <dbReference type="NCBI Taxonomy" id="450362"/>
    <lineage>
        <taxon>Bacteria</taxon>
        <taxon>Bacillati</taxon>
        <taxon>Bacillota</taxon>
        <taxon>Bacilli</taxon>
        <taxon>Bacillales</taxon>
        <taxon>Paenibacillaceae</taxon>
        <taxon>Paenibacillus</taxon>
    </lineage>
</organism>
<feature type="transmembrane region" description="Helical" evidence="2">
    <location>
        <begin position="264"/>
        <end position="281"/>
    </location>
</feature>
<dbReference type="Pfam" id="PF01636">
    <property type="entry name" value="APH"/>
    <property type="match status" value="1"/>
</dbReference>
<evidence type="ECO:0000313" key="4">
    <source>
        <dbReference type="EMBL" id="RAV20491.1"/>
    </source>
</evidence>
<dbReference type="GO" id="GO:0019202">
    <property type="term" value="F:amino acid kinase activity"/>
    <property type="evidence" value="ECO:0007669"/>
    <property type="project" value="TreeGrafter"/>
</dbReference>
<name>A0A329MKN9_9BACL</name>
<dbReference type="PANTHER" id="PTHR21064">
    <property type="entry name" value="AMINOGLYCOSIDE PHOSPHOTRANSFERASE DOMAIN-CONTAINING PROTEIN-RELATED"/>
    <property type="match status" value="1"/>
</dbReference>
<feature type="domain" description="Aminoglycoside phosphotransferase" evidence="3">
    <location>
        <begin position="36"/>
        <end position="252"/>
    </location>
</feature>
<sequence length="311" mass="35819">MKQLSKEQINKVLSENWGITVSGEIQNMSDWVIGFEDTRAQPYFLKRKENENKIEQELLISEVLSKERIHSSSPIATLRNKYYAQNSNEFYCLYKPLPGAIATSIDGPIAYQYGKGIALLHKALKRLDTYDHFHEMDIKHQLNTWAIPTVKSILDEKELEKFDEILAQCNENFLEKCNSLPKQLIHRDPHPGNMLLTSNEEVGFIDFEIATIGLRIFDIGYCSTGILMSDFLNNGFRNHWFTLLENLVAGYQNVERFTADEMNAFFYLLIGIQLIFIAYFHNGDQNLVRLNISGMFWIAANKDNVFKAIGS</sequence>
<dbReference type="InterPro" id="IPR002575">
    <property type="entry name" value="Aminoglycoside_PTrfase"/>
</dbReference>
<accession>A0A329MKN9</accession>
<keyword evidence="5" id="KW-1185">Reference proteome</keyword>
<dbReference type="PANTHER" id="PTHR21064:SF6">
    <property type="entry name" value="AMINOGLYCOSIDE PHOSPHOTRANSFERASE DOMAIN-CONTAINING PROTEIN"/>
    <property type="match status" value="1"/>
</dbReference>
<evidence type="ECO:0000256" key="1">
    <source>
        <dbReference type="ARBA" id="ARBA00038240"/>
    </source>
</evidence>
<dbReference type="InterPro" id="IPR011009">
    <property type="entry name" value="Kinase-like_dom_sf"/>
</dbReference>
<dbReference type="Proteomes" id="UP000250369">
    <property type="component" value="Unassembled WGS sequence"/>
</dbReference>
<evidence type="ECO:0000256" key="2">
    <source>
        <dbReference type="SAM" id="Phobius"/>
    </source>
</evidence>